<sequence length="117" mass="12068">MLDVLDKLGSVFSAAFALAGLVLTGYGLRRDRRRAAPQAPPVPPPPVEGNGPGLVVPDRTEWVPDPSHLPEPSGPHHGGYGTPMPLPATPARRRGPLPLGVALLAVGIVLGVVTALL</sequence>
<keyword evidence="4" id="KW-1185">Reference proteome</keyword>
<feature type="transmembrane region" description="Helical" evidence="2">
    <location>
        <begin position="97"/>
        <end position="116"/>
    </location>
</feature>
<evidence type="ECO:0000256" key="2">
    <source>
        <dbReference type="SAM" id="Phobius"/>
    </source>
</evidence>
<dbReference type="Proteomes" id="UP001564626">
    <property type="component" value="Unassembled WGS sequence"/>
</dbReference>
<feature type="transmembrane region" description="Helical" evidence="2">
    <location>
        <begin position="12"/>
        <end position="28"/>
    </location>
</feature>
<evidence type="ECO:0000313" key="4">
    <source>
        <dbReference type="Proteomes" id="UP001564626"/>
    </source>
</evidence>
<proteinExistence type="predicted"/>
<evidence type="ECO:0008006" key="5">
    <source>
        <dbReference type="Google" id="ProtNLM"/>
    </source>
</evidence>
<name>A0ABV4CMF1_9PSEU</name>
<comment type="caution">
    <text evidence="3">The sequence shown here is derived from an EMBL/GenBank/DDBJ whole genome shotgun (WGS) entry which is preliminary data.</text>
</comment>
<keyword evidence="2" id="KW-0472">Membrane</keyword>
<keyword evidence="2" id="KW-1133">Transmembrane helix</keyword>
<gene>
    <name evidence="3" type="ORF">AB8O55_14430</name>
</gene>
<dbReference type="RefSeq" id="WP_345367232.1">
    <property type="nucleotide sequence ID" value="NZ_BAABII010000018.1"/>
</dbReference>
<feature type="region of interest" description="Disordered" evidence="1">
    <location>
        <begin position="34"/>
        <end position="91"/>
    </location>
</feature>
<accession>A0ABV4CMF1</accession>
<keyword evidence="2" id="KW-0812">Transmembrane</keyword>
<reference evidence="3 4" key="1">
    <citation type="submission" date="2024-08" db="EMBL/GenBank/DDBJ databases">
        <title>Genome mining of Saccharopolyspora cebuensis PGLac3 from Nigerian medicinal plant.</title>
        <authorList>
            <person name="Ezeobiora C.E."/>
            <person name="Igbokwe N.H."/>
            <person name="Amin D.H."/>
            <person name="Mendie U.E."/>
        </authorList>
    </citation>
    <scope>NUCLEOTIDE SEQUENCE [LARGE SCALE GENOMIC DNA]</scope>
    <source>
        <strain evidence="3 4">PGLac3</strain>
    </source>
</reference>
<evidence type="ECO:0000256" key="1">
    <source>
        <dbReference type="SAM" id="MobiDB-lite"/>
    </source>
</evidence>
<dbReference type="EMBL" id="JBGEHV010000023">
    <property type="protein sequence ID" value="MEY8040599.1"/>
    <property type="molecule type" value="Genomic_DNA"/>
</dbReference>
<feature type="compositionally biased region" description="Pro residues" evidence="1">
    <location>
        <begin position="38"/>
        <end position="47"/>
    </location>
</feature>
<evidence type="ECO:0000313" key="3">
    <source>
        <dbReference type="EMBL" id="MEY8040599.1"/>
    </source>
</evidence>
<organism evidence="3 4">
    <name type="scientific">Saccharopolyspora cebuensis</name>
    <dbReference type="NCBI Taxonomy" id="418759"/>
    <lineage>
        <taxon>Bacteria</taxon>
        <taxon>Bacillati</taxon>
        <taxon>Actinomycetota</taxon>
        <taxon>Actinomycetes</taxon>
        <taxon>Pseudonocardiales</taxon>
        <taxon>Pseudonocardiaceae</taxon>
        <taxon>Saccharopolyspora</taxon>
    </lineage>
</organism>
<protein>
    <recommendedName>
        <fullName evidence="5">MYXO-CTERM domain-containing protein</fullName>
    </recommendedName>
</protein>